<dbReference type="InterPro" id="IPR000795">
    <property type="entry name" value="T_Tr_GTP-bd_dom"/>
</dbReference>
<dbReference type="SUPFAM" id="SSF46955">
    <property type="entry name" value="Putative DNA-binding domain"/>
    <property type="match status" value="1"/>
</dbReference>
<keyword evidence="6 10" id="KW-0547">Nucleotide-binding</keyword>
<dbReference type="InterPro" id="IPR023115">
    <property type="entry name" value="TIF_IF2_dom3"/>
</dbReference>
<dbReference type="Gene3D" id="3.40.50.10050">
    <property type="entry name" value="Translation initiation factor IF- 2, domain 3"/>
    <property type="match status" value="1"/>
</dbReference>
<dbReference type="PRINTS" id="PR00315">
    <property type="entry name" value="ELONGATNFCT"/>
</dbReference>
<organism evidence="15 16">
    <name type="scientific">Cognatilysobacter lacus</name>
    <dbReference type="NCBI Taxonomy" id="1643323"/>
    <lineage>
        <taxon>Bacteria</taxon>
        <taxon>Pseudomonadati</taxon>
        <taxon>Pseudomonadota</taxon>
        <taxon>Gammaproteobacteria</taxon>
        <taxon>Lysobacterales</taxon>
        <taxon>Lysobacteraceae</taxon>
        <taxon>Cognatilysobacter</taxon>
    </lineage>
</organism>
<dbReference type="SUPFAM" id="SSF50447">
    <property type="entry name" value="Translation proteins"/>
    <property type="match status" value="2"/>
</dbReference>
<dbReference type="FunFam" id="2.40.30.10:FF:000008">
    <property type="entry name" value="Translation initiation factor IF-2"/>
    <property type="match status" value="1"/>
</dbReference>
<evidence type="ECO:0000256" key="5">
    <source>
        <dbReference type="ARBA" id="ARBA00022540"/>
    </source>
</evidence>
<dbReference type="AlphaFoldDB" id="A0A5D8ZGX4"/>
<feature type="compositionally biased region" description="Basic and acidic residues" evidence="13">
    <location>
        <begin position="159"/>
        <end position="171"/>
    </location>
</feature>
<dbReference type="InterPro" id="IPR004161">
    <property type="entry name" value="EFTu-like_2"/>
</dbReference>
<dbReference type="InterPro" id="IPR009061">
    <property type="entry name" value="DNA-bd_dom_put_sf"/>
</dbReference>
<dbReference type="InterPro" id="IPR044145">
    <property type="entry name" value="IF2_II"/>
</dbReference>
<protein>
    <recommendedName>
        <fullName evidence="3 10">Translation initiation factor IF-2</fullName>
    </recommendedName>
</protein>
<dbReference type="Pfam" id="PF03144">
    <property type="entry name" value="GTP_EFTU_D2"/>
    <property type="match status" value="1"/>
</dbReference>
<dbReference type="HAMAP" id="MF_00100_B">
    <property type="entry name" value="IF_2_B"/>
    <property type="match status" value="1"/>
</dbReference>
<dbReference type="PANTHER" id="PTHR43381">
    <property type="entry name" value="TRANSLATION INITIATION FACTOR IF-2-RELATED"/>
    <property type="match status" value="1"/>
</dbReference>
<evidence type="ECO:0000256" key="10">
    <source>
        <dbReference type="HAMAP-Rule" id="MF_00100"/>
    </source>
</evidence>
<dbReference type="EMBL" id="VTRV01000001">
    <property type="protein sequence ID" value="TZF91874.1"/>
    <property type="molecule type" value="Genomic_DNA"/>
</dbReference>
<feature type="binding site" evidence="10">
    <location>
        <begin position="416"/>
        <end position="420"/>
    </location>
    <ligand>
        <name>GTP</name>
        <dbReference type="ChEBI" id="CHEBI:37565"/>
    </ligand>
</feature>
<dbReference type="Gene3D" id="3.40.50.300">
    <property type="entry name" value="P-loop containing nucleotide triphosphate hydrolases"/>
    <property type="match status" value="1"/>
</dbReference>
<dbReference type="GO" id="GO:0003924">
    <property type="term" value="F:GTPase activity"/>
    <property type="evidence" value="ECO:0007669"/>
    <property type="project" value="UniProtKB-UniRule"/>
</dbReference>
<dbReference type="Gene3D" id="3.30.56.50">
    <property type="entry name" value="Putative DNA-binding domain, N-terminal subdomain of bacterial translation initiation factor IF2"/>
    <property type="match status" value="1"/>
</dbReference>
<dbReference type="OrthoDB" id="9811804at2"/>
<evidence type="ECO:0000259" key="14">
    <source>
        <dbReference type="PROSITE" id="PS51722"/>
    </source>
</evidence>
<comment type="similarity">
    <text evidence="2 10 11">Belongs to the TRAFAC class translation factor GTPase superfamily. Classic translation factor GTPase family. IF-2 subfamily.</text>
</comment>
<keyword evidence="5 10" id="KW-0396">Initiation factor</keyword>
<feature type="region of interest" description="G-domain" evidence="10">
    <location>
        <begin position="364"/>
        <end position="512"/>
    </location>
</feature>
<name>A0A5D8ZGX4_9GAMM</name>
<dbReference type="FunFam" id="3.40.50.300:FF:000019">
    <property type="entry name" value="Translation initiation factor IF-2"/>
    <property type="match status" value="1"/>
</dbReference>
<evidence type="ECO:0000256" key="1">
    <source>
        <dbReference type="ARBA" id="ARBA00004496"/>
    </source>
</evidence>
<evidence type="ECO:0000256" key="8">
    <source>
        <dbReference type="ARBA" id="ARBA00023134"/>
    </source>
</evidence>
<feature type="domain" description="Tr-type G" evidence="14">
    <location>
        <begin position="361"/>
        <end position="528"/>
    </location>
</feature>
<feature type="region of interest" description="Disordered" evidence="13">
    <location>
        <begin position="159"/>
        <end position="225"/>
    </location>
</feature>
<dbReference type="InterPro" id="IPR015760">
    <property type="entry name" value="TIF_IF2"/>
</dbReference>
<feature type="binding site" evidence="10">
    <location>
        <begin position="370"/>
        <end position="377"/>
    </location>
    <ligand>
        <name>GTP</name>
        <dbReference type="ChEBI" id="CHEBI:37565"/>
    </ligand>
</feature>
<dbReference type="InterPro" id="IPR053905">
    <property type="entry name" value="EF-G-like_DII"/>
</dbReference>
<dbReference type="FunFam" id="3.40.50.10050:FF:000001">
    <property type="entry name" value="Translation initiation factor IF-2"/>
    <property type="match status" value="1"/>
</dbReference>
<dbReference type="Pfam" id="PF00009">
    <property type="entry name" value="GTP_EFTU"/>
    <property type="match status" value="1"/>
</dbReference>
<dbReference type="InterPro" id="IPR027417">
    <property type="entry name" value="P-loop_NTPase"/>
</dbReference>
<evidence type="ECO:0000256" key="9">
    <source>
        <dbReference type="ARBA" id="ARBA00025162"/>
    </source>
</evidence>
<keyword evidence="8 10" id="KW-0342">GTP-binding</keyword>
<dbReference type="GO" id="GO:0005525">
    <property type="term" value="F:GTP binding"/>
    <property type="evidence" value="ECO:0007669"/>
    <property type="project" value="UniProtKB-KW"/>
</dbReference>
<evidence type="ECO:0000313" key="15">
    <source>
        <dbReference type="EMBL" id="TZF91874.1"/>
    </source>
</evidence>
<sequence length="862" mass="92231">MSQQTTIRKLAELVNTPVEKLLVQLAEAGMKFSGPDQVVTSIEKVKLLGFLKRAHGKADPATAEADAPAKITLNRSRKQEITVGGGGKAKTTVDVVVRKKVTLLRVDNGTGAPPTDERSEVLRKLEESRQRNLDEQQRLAESDRLRAEQIERTRREAAEAEAARLEAERVAKAASEPEVEVRKPAPGGHGRPAPRAAEPARAPVHDAKHKTRGSHAMVAGPEDDDRASRFAGQMHLSAADRARRGAGAGRGKPKGPVRRQSDQSRTGSGFMRPTAPVRREVAIGETITVADLAQKLALKGGDVVKALFKMGVMVTINQTVDHDTAVLVTEELGHVAVRAEGTTAEDLLIAHVEEGQGEKVPRPPVVTIMGHVDHGKTSLLDYIRRTKVASGEAGGITQHIGAYHVQTPKGVISFLDTPGHAAFSAMRARGAKLTDIVVLVVAADDGVMPQTIEAIHHAKAAGVPLVVAINKIDKSGADPSRVKNELLAHDVVAEEFGGDTQMIELSAKTGDGVDDLLDALGLQAEVLELRAVPTGRANGVVIESSLDKGRGPIATVLVQGGQLQKGDYVVCGVQYGRVRALFDETGQQVQSAGPSIPVQVLGLSGVPDAGDDFVVVEDERLAKDVAQQRDAKRRESRLVAQPGNRMEDILAQMGDGATQQTLNLVIKADVQGSVQALRDALTGLSNEQIRINVIGGGVGGITESDAQLAATSKATIIGFNVRADASARKVIENQGVDLRYFSIIYDVIDQVKQIASGVLGVEIREEIIGTAEVRDVFRSSKFGAVAGSMVIEGVIRRGKPIRVLRQDTVIFEGELESLRRFKENVDEVRNGTECGIGVKAYNDVKAGDKIECFERIEVQRTL</sequence>
<keyword evidence="4 10" id="KW-0963">Cytoplasm</keyword>
<accession>A0A5D8ZGX4</accession>
<evidence type="ECO:0000256" key="11">
    <source>
        <dbReference type="RuleBase" id="RU000644"/>
    </source>
</evidence>
<dbReference type="SUPFAM" id="SSF52156">
    <property type="entry name" value="Initiation factor IF2/eIF5b, domain 3"/>
    <property type="match status" value="1"/>
</dbReference>
<dbReference type="InterPro" id="IPR005225">
    <property type="entry name" value="Small_GTP-bd"/>
</dbReference>
<feature type="region of interest" description="Disordered" evidence="13">
    <location>
        <begin position="239"/>
        <end position="272"/>
    </location>
</feature>
<evidence type="ECO:0000256" key="6">
    <source>
        <dbReference type="ARBA" id="ARBA00022741"/>
    </source>
</evidence>
<dbReference type="CDD" id="cd01887">
    <property type="entry name" value="IF2_eIF5B"/>
    <property type="match status" value="1"/>
</dbReference>
<dbReference type="PROSITE" id="PS01176">
    <property type="entry name" value="IF2"/>
    <property type="match status" value="1"/>
</dbReference>
<keyword evidence="7 10" id="KW-0648">Protein biosynthesis</keyword>
<evidence type="ECO:0000256" key="2">
    <source>
        <dbReference type="ARBA" id="ARBA00007733"/>
    </source>
</evidence>
<dbReference type="Pfam" id="PF11987">
    <property type="entry name" value="IF-2"/>
    <property type="match status" value="1"/>
</dbReference>
<feature type="binding site" evidence="10">
    <location>
        <begin position="470"/>
        <end position="473"/>
    </location>
    <ligand>
        <name>GTP</name>
        <dbReference type="ChEBI" id="CHEBI:37565"/>
    </ligand>
</feature>
<dbReference type="GO" id="GO:0005829">
    <property type="term" value="C:cytosol"/>
    <property type="evidence" value="ECO:0007669"/>
    <property type="project" value="TreeGrafter"/>
</dbReference>
<dbReference type="CDD" id="cd03692">
    <property type="entry name" value="mtIF2_IVc"/>
    <property type="match status" value="1"/>
</dbReference>
<comment type="subcellular location">
    <subcellularLocation>
        <location evidence="1 10 12">Cytoplasm</location>
    </subcellularLocation>
</comment>
<dbReference type="NCBIfam" id="TIGR00487">
    <property type="entry name" value="IF-2"/>
    <property type="match status" value="1"/>
</dbReference>
<dbReference type="PANTHER" id="PTHR43381:SF5">
    <property type="entry name" value="TR-TYPE G DOMAIN-CONTAINING PROTEIN"/>
    <property type="match status" value="1"/>
</dbReference>
<dbReference type="CDD" id="cd03702">
    <property type="entry name" value="IF2_mtIF2_II"/>
    <property type="match status" value="1"/>
</dbReference>
<dbReference type="InterPro" id="IPR009000">
    <property type="entry name" value="Transl_B-barrel_sf"/>
</dbReference>
<dbReference type="Pfam" id="PF22042">
    <property type="entry name" value="EF-G_D2"/>
    <property type="match status" value="1"/>
</dbReference>
<evidence type="ECO:0000256" key="13">
    <source>
        <dbReference type="SAM" id="MobiDB-lite"/>
    </source>
</evidence>
<dbReference type="NCBIfam" id="TIGR00231">
    <property type="entry name" value="small_GTP"/>
    <property type="match status" value="1"/>
</dbReference>
<dbReference type="InterPro" id="IPR006847">
    <property type="entry name" value="IF2_N"/>
</dbReference>
<gene>
    <name evidence="10 15" type="primary">infB</name>
    <name evidence="15" type="ORF">FW784_00090</name>
</gene>
<dbReference type="InterPro" id="IPR000178">
    <property type="entry name" value="TF_IF2_bacterial-like"/>
</dbReference>
<feature type="compositionally biased region" description="Low complexity" evidence="13">
    <location>
        <begin position="191"/>
        <end position="202"/>
    </location>
</feature>
<evidence type="ECO:0000256" key="4">
    <source>
        <dbReference type="ARBA" id="ARBA00022490"/>
    </source>
</evidence>
<evidence type="ECO:0000256" key="7">
    <source>
        <dbReference type="ARBA" id="ARBA00022917"/>
    </source>
</evidence>
<dbReference type="FunFam" id="2.40.30.10:FF:000054">
    <property type="entry name" value="Translation initiation factor IF-2"/>
    <property type="match status" value="1"/>
</dbReference>
<dbReference type="Proteomes" id="UP000323164">
    <property type="component" value="Unassembled WGS sequence"/>
</dbReference>
<comment type="caution">
    <text evidence="15">The sequence shown here is derived from an EMBL/GenBank/DDBJ whole genome shotgun (WGS) entry which is preliminary data.</text>
</comment>
<dbReference type="SUPFAM" id="SSF52540">
    <property type="entry name" value="P-loop containing nucleoside triphosphate hydrolases"/>
    <property type="match status" value="1"/>
</dbReference>
<comment type="function">
    <text evidence="9 10 11">One of the essential components for the initiation of protein synthesis. Protects formylmethionyl-tRNA from spontaneous hydrolysis and promotes its binding to the 30S ribosomal subunits. Also involved in the hydrolysis of GTP during the formation of the 70S ribosomal complex.</text>
</comment>
<dbReference type="Gene3D" id="2.40.30.10">
    <property type="entry name" value="Translation factors"/>
    <property type="match status" value="2"/>
</dbReference>
<proteinExistence type="inferred from homology"/>
<keyword evidence="16" id="KW-1185">Reference proteome</keyword>
<reference evidence="15 16" key="1">
    <citation type="submission" date="2019-08" db="EMBL/GenBank/DDBJ databases">
        <title>Draft genome sequence of Lysobacter sp. UKS-15.</title>
        <authorList>
            <person name="Im W.-T."/>
        </authorList>
    </citation>
    <scope>NUCLEOTIDE SEQUENCE [LARGE SCALE GENOMIC DNA]</scope>
    <source>
        <strain evidence="15 16">UKS-15</strain>
    </source>
</reference>
<evidence type="ECO:0000256" key="12">
    <source>
        <dbReference type="RuleBase" id="RU000645"/>
    </source>
</evidence>
<dbReference type="InterPro" id="IPR036925">
    <property type="entry name" value="TIF_IF2_dom3_sf"/>
</dbReference>
<dbReference type="PROSITE" id="PS51722">
    <property type="entry name" value="G_TR_2"/>
    <property type="match status" value="1"/>
</dbReference>
<evidence type="ECO:0000313" key="16">
    <source>
        <dbReference type="Proteomes" id="UP000323164"/>
    </source>
</evidence>
<dbReference type="GO" id="GO:0003743">
    <property type="term" value="F:translation initiation factor activity"/>
    <property type="evidence" value="ECO:0007669"/>
    <property type="project" value="UniProtKB-UniRule"/>
</dbReference>
<evidence type="ECO:0000256" key="3">
    <source>
        <dbReference type="ARBA" id="ARBA00020675"/>
    </source>
</evidence>
<dbReference type="Pfam" id="PF04760">
    <property type="entry name" value="IF2_N"/>
    <property type="match status" value="1"/>
</dbReference>